<sequence>MNDLSCWKDCKFLIKFLPGIVELFGLVWFGLVWFGLVWFGFVPQPQSTEIPNCLFTNRSFGTSR</sequence>
<dbReference type="EMBL" id="CT573073">
    <property type="protein sequence ID" value="CAJ71742.1"/>
    <property type="molecule type" value="Genomic_DNA"/>
</dbReference>
<name>Q1PWY4_KUEST</name>
<keyword evidence="1" id="KW-1133">Transmembrane helix</keyword>
<dbReference type="AlphaFoldDB" id="Q1PWY4"/>
<gene>
    <name evidence="2" type="ORF">kustc0997</name>
</gene>
<accession>Q1PWY4</accession>
<proteinExistence type="predicted"/>
<reference evidence="2" key="1">
    <citation type="journal article" date="2006" name="Nature">
        <title>Deciphering the evolution and metabolism of an anammox bacterium from a community genome.</title>
        <authorList>
            <person name="Strous M."/>
            <person name="Pelletier E."/>
            <person name="Mangenot S."/>
            <person name="Rattei T."/>
            <person name="Lehner A."/>
            <person name="Taylor M.W."/>
            <person name="Horn M."/>
            <person name="Daims H."/>
            <person name="Bartol-Mavel D."/>
            <person name="Wincker P."/>
            <person name="Barbe V."/>
            <person name="Fonknechten N."/>
            <person name="Vallenet D."/>
            <person name="Segurens B."/>
            <person name="Schenowitz-Truong C."/>
            <person name="Medigue C."/>
            <person name="Collingro A."/>
            <person name="Snel B."/>
            <person name="Dutilh B.E."/>
            <person name="OpDenCamp H.J.M."/>
            <person name="vanDerDrift C."/>
            <person name="Cirpus I."/>
            <person name="vanDePas-Schoonen K.T."/>
            <person name="Harhangi H.R."/>
            <person name="vanNiftrik L."/>
            <person name="Schmid M."/>
            <person name="Keltjens J."/>
            <person name="vanDeVossenberg J."/>
            <person name="Kartal B."/>
            <person name="Meier H."/>
            <person name="Frishman D."/>
            <person name="Huynen M.A."/>
            <person name="Mewes H."/>
            <person name="Weissenbach J."/>
            <person name="Jetten M.S.M."/>
            <person name="Wagner M."/>
            <person name="LePaslier D."/>
        </authorList>
    </citation>
    <scope>NUCLEOTIDE SEQUENCE</scope>
</reference>
<keyword evidence="1" id="KW-0812">Transmembrane</keyword>
<keyword evidence="1" id="KW-0472">Membrane</keyword>
<evidence type="ECO:0000313" key="2">
    <source>
        <dbReference type="EMBL" id="CAJ71742.1"/>
    </source>
</evidence>
<reference evidence="2" key="2">
    <citation type="submission" date="2006-01" db="EMBL/GenBank/DDBJ databases">
        <authorList>
            <person name="Genoscope"/>
        </authorList>
    </citation>
    <scope>NUCLEOTIDE SEQUENCE</scope>
</reference>
<organism evidence="2">
    <name type="scientific">Kuenenia stuttgartiensis</name>
    <dbReference type="NCBI Taxonomy" id="174633"/>
    <lineage>
        <taxon>Bacteria</taxon>
        <taxon>Pseudomonadati</taxon>
        <taxon>Planctomycetota</taxon>
        <taxon>Candidatus Brocadiia</taxon>
        <taxon>Candidatus Brocadiales</taxon>
        <taxon>Candidatus Brocadiaceae</taxon>
        <taxon>Candidatus Kuenenia</taxon>
    </lineage>
</organism>
<protein>
    <submittedName>
        <fullName evidence="2">Uncharacterized protein</fullName>
    </submittedName>
</protein>
<evidence type="ECO:0000256" key="1">
    <source>
        <dbReference type="SAM" id="Phobius"/>
    </source>
</evidence>
<feature type="transmembrane region" description="Helical" evidence="1">
    <location>
        <begin position="12"/>
        <end position="41"/>
    </location>
</feature>